<evidence type="ECO:0000313" key="2">
    <source>
        <dbReference type="EMBL" id="CAE8618893.1"/>
    </source>
</evidence>
<organism evidence="2 3">
    <name type="scientific">Polarella glacialis</name>
    <name type="common">Dinoflagellate</name>
    <dbReference type="NCBI Taxonomy" id="89957"/>
    <lineage>
        <taxon>Eukaryota</taxon>
        <taxon>Sar</taxon>
        <taxon>Alveolata</taxon>
        <taxon>Dinophyceae</taxon>
        <taxon>Suessiales</taxon>
        <taxon>Suessiaceae</taxon>
        <taxon>Polarella</taxon>
    </lineage>
</organism>
<feature type="transmembrane region" description="Helical" evidence="1">
    <location>
        <begin position="517"/>
        <end position="538"/>
    </location>
</feature>
<dbReference type="OMA" id="MNELEEH"/>
<keyword evidence="1" id="KW-0472">Membrane</keyword>
<evidence type="ECO:0000256" key="1">
    <source>
        <dbReference type="SAM" id="Phobius"/>
    </source>
</evidence>
<feature type="transmembrane region" description="Helical" evidence="1">
    <location>
        <begin position="455"/>
        <end position="476"/>
    </location>
</feature>
<dbReference type="AlphaFoldDB" id="A0A813FXV4"/>
<reference evidence="2" key="1">
    <citation type="submission" date="2021-02" db="EMBL/GenBank/DDBJ databases">
        <authorList>
            <person name="Dougan E. K."/>
            <person name="Rhodes N."/>
            <person name="Thang M."/>
            <person name="Chan C."/>
        </authorList>
    </citation>
    <scope>NUCLEOTIDE SEQUENCE</scope>
</reference>
<feature type="non-terminal residue" evidence="2">
    <location>
        <position position="646"/>
    </location>
</feature>
<feature type="transmembrane region" description="Helical" evidence="1">
    <location>
        <begin position="340"/>
        <end position="359"/>
    </location>
</feature>
<proteinExistence type="predicted"/>
<feature type="transmembrane region" description="Helical" evidence="1">
    <location>
        <begin position="424"/>
        <end position="443"/>
    </location>
</feature>
<feature type="transmembrane region" description="Helical" evidence="1">
    <location>
        <begin position="624"/>
        <end position="644"/>
    </location>
</feature>
<name>A0A813FXV4_POLGL</name>
<keyword evidence="3" id="KW-1185">Reference proteome</keyword>
<accession>A0A813FXV4</accession>
<sequence>HFRWLSQLEKKELIFSVAWSSCRALYTMAIDEQLARTIALLVADQCDKQVVTLFAEFQQMLFADVTSAVFNRLVECQLDLSATGGKSSSSLVPYTPLLDLSEKEQQQSRLQARSGKAVCAPCALPVSLERIESYNEHMGEQQMAEVSPVGPAPDDMQPSLLPPVLPELMPEQEQFGRAARQFHSGESVEKTALMRGRLEAALSKFHARRGLCAVERSRLQILVPPKKQVPTPPVPPPTLQLASVVPIGRQCLELGLTKNESLAKDALRTNPWPRMTREAEERILGEEIGRATKRKTMSRAWSAQNKSLAKDASAAVSEVHISMPWWLSLFGFQPSQCRSAILMPLYTTAIFCCMVAAVAMQLERMRFILVMGLCSAACILQLNFRRPGQQSVVQATSEMFLNNEMLPDYVDLWLQRSRRSSCEVVFLWFLSMAAETAVVFWTRDELPLVKAVVRLAVFATVATAYSAVALYLLLVCSAQAAMVDNYSATAADLSQDYKVLRHRWDQIQAVLRRSAQCLAPCLLILTLTPVIVVVTSSIDLLVGSEYDAQSILVELFPKCFGLLGIIRVLSRIGEVTGNCASLPVFLNSLLLGNGFDEEASHLIHFIERSEAGFYAFDAKIDYTVMSRVAYVFSGGLVALLSRVVKL</sequence>
<protein>
    <submittedName>
        <fullName evidence="2">Uncharacterized protein</fullName>
    </submittedName>
</protein>
<dbReference type="Proteomes" id="UP000654075">
    <property type="component" value="Unassembled WGS sequence"/>
</dbReference>
<dbReference type="EMBL" id="CAJNNV010026731">
    <property type="protein sequence ID" value="CAE8618893.1"/>
    <property type="molecule type" value="Genomic_DNA"/>
</dbReference>
<keyword evidence="1" id="KW-1133">Transmembrane helix</keyword>
<comment type="caution">
    <text evidence="2">The sequence shown here is derived from an EMBL/GenBank/DDBJ whole genome shotgun (WGS) entry which is preliminary data.</text>
</comment>
<gene>
    <name evidence="2" type="ORF">PGLA1383_LOCUS36489</name>
</gene>
<keyword evidence="1" id="KW-0812">Transmembrane</keyword>
<evidence type="ECO:0000313" key="3">
    <source>
        <dbReference type="Proteomes" id="UP000654075"/>
    </source>
</evidence>